<dbReference type="PROSITE" id="PS51752">
    <property type="entry name" value="JACALIN_LECTIN"/>
    <property type="match status" value="1"/>
</dbReference>
<proteinExistence type="predicted"/>
<keyword evidence="1" id="KW-0732">Signal</keyword>
<feature type="signal peptide" evidence="1">
    <location>
        <begin position="1"/>
        <end position="31"/>
    </location>
</feature>
<evidence type="ECO:0000256" key="1">
    <source>
        <dbReference type="SAM" id="SignalP"/>
    </source>
</evidence>
<gene>
    <name evidence="3" type="ordered locus">Hoch_1348</name>
</gene>
<accession>D0LTK9</accession>
<evidence type="ECO:0000313" key="3">
    <source>
        <dbReference type="EMBL" id="ACY13904.1"/>
    </source>
</evidence>
<dbReference type="Gene3D" id="2.100.10.30">
    <property type="entry name" value="Jacalin-like lectin domain"/>
    <property type="match status" value="1"/>
</dbReference>
<dbReference type="InterPro" id="IPR001229">
    <property type="entry name" value="Jacalin-like_lectin_dom"/>
</dbReference>
<evidence type="ECO:0000313" key="4">
    <source>
        <dbReference type="Proteomes" id="UP000001880"/>
    </source>
</evidence>
<dbReference type="eggNOG" id="COG3568">
    <property type="taxonomic scope" value="Bacteria"/>
</dbReference>
<dbReference type="EMBL" id="CP001804">
    <property type="protein sequence ID" value="ACY13904.1"/>
    <property type="molecule type" value="Genomic_DNA"/>
</dbReference>
<protein>
    <recommendedName>
        <fullName evidence="2">Jacalin-type lectin domain-containing protein</fullName>
    </recommendedName>
</protein>
<dbReference type="KEGG" id="hoh:Hoch_1348"/>
<reference evidence="3 4" key="1">
    <citation type="journal article" date="2010" name="Stand. Genomic Sci.">
        <title>Complete genome sequence of Haliangium ochraceum type strain (SMP-2).</title>
        <authorList>
            <consortium name="US DOE Joint Genome Institute (JGI-PGF)"/>
            <person name="Ivanova N."/>
            <person name="Daum C."/>
            <person name="Lang E."/>
            <person name="Abt B."/>
            <person name="Kopitz M."/>
            <person name="Saunders E."/>
            <person name="Lapidus A."/>
            <person name="Lucas S."/>
            <person name="Glavina Del Rio T."/>
            <person name="Nolan M."/>
            <person name="Tice H."/>
            <person name="Copeland A."/>
            <person name="Cheng J.F."/>
            <person name="Chen F."/>
            <person name="Bruce D."/>
            <person name="Goodwin L."/>
            <person name="Pitluck S."/>
            <person name="Mavromatis K."/>
            <person name="Pati A."/>
            <person name="Mikhailova N."/>
            <person name="Chen A."/>
            <person name="Palaniappan K."/>
            <person name="Land M."/>
            <person name="Hauser L."/>
            <person name="Chang Y.J."/>
            <person name="Jeffries C.D."/>
            <person name="Detter J.C."/>
            <person name="Brettin T."/>
            <person name="Rohde M."/>
            <person name="Goker M."/>
            <person name="Bristow J."/>
            <person name="Markowitz V."/>
            <person name="Eisen J.A."/>
            <person name="Hugenholtz P."/>
            <person name="Kyrpides N.C."/>
            <person name="Klenk H.P."/>
        </authorList>
    </citation>
    <scope>NUCLEOTIDE SEQUENCE [LARGE SCALE GENOMIC DNA]</scope>
    <source>
        <strain evidence="4">DSM 14365 / CIP 107738 / JCM 11303 / AJ 13395 / SMP-2</strain>
    </source>
</reference>
<dbReference type="InterPro" id="IPR036404">
    <property type="entry name" value="Jacalin-like_lectin_dom_sf"/>
</dbReference>
<evidence type="ECO:0000259" key="2">
    <source>
        <dbReference type="PROSITE" id="PS51752"/>
    </source>
</evidence>
<dbReference type="HOGENOM" id="CLU_342817_0_0_7"/>
<keyword evidence="4" id="KW-1185">Reference proteome</keyword>
<organism evidence="3 4">
    <name type="scientific">Haliangium ochraceum (strain DSM 14365 / JCM 11303 / SMP-2)</name>
    <dbReference type="NCBI Taxonomy" id="502025"/>
    <lineage>
        <taxon>Bacteria</taxon>
        <taxon>Pseudomonadati</taxon>
        <taxon>Myxococcota</taxon>
        <taxon>Polyangia</taxon>
        <taxon>Haliangiales</taxon>
        <taxon>Kofleriaceae</taxon>
        <taxon>Haliangium</taxon>
    </lineage>
</organism>
<dbReference type="AlphaFoldDB" id="D0LTK9"/>
<dbReference type="Pfam" id="PF01419">
    <property type="entry name" value="Jacalin"/>
    <property type="match status" value="1"/>
</dbReference>
<sequence>MHSINHEGKKQGLVNRRGLALLALACLPLMACQVLGDAGGDGDIWEQSLQMSTEEIQASSDELLALEPYPTHPDATPARGAGGVDLRGIPSARSVAEAEANLQARIDRVLDFYIERKTLTHFPTNDDERGIFYEPALARVMRGIDGERINEILLDPATKQWAKYGSTFTEVPLFERYGDYDFTATGLIQLIYTDLRNHRLLSDAALDKLKTQLLPRGSSVYTHFTIAGIPIEDTENHILMTNISKYLNNQLLMDDPEWAAPEYDNAANGYSEWMLEHLKGFFVDGFDEYNSRPYQKYTVMAINNLASYADEPRVKLAATMLLDYLSATYSVQSNHSRRFPPFRRQDDYSQITRVLPGETEAARFAVLSGNYAALRGDQRPMYHESASYGGDGGGSFHDLSAMPEFPVVKKVALRSGSRVDGVEITLGAGYDDTIRHGGDGGSYSSLTLGSGEYIQQLEVQVGRRNGSDRVVRVVLTTNTGRILAGGDSTSTRYYITAPEGFQISGFHGRQGTEIDRLGAIFTPLDYLYEDNSMVSSLASNAMLDAAIHEYRVPPLLQHLIIREDHNTFFQTFKHGGVELYYSSENYLITAGGVFENRFMFGSKEQHGWAMPTTIMPSHDPGSDYRNWIRIKGNDWRMERYNHAVAKNFASGSNLQIPDSIPASCRESQGNWTFFDFASENCPLPYGFYVAVYRESCDSSECSAQGSNWGFFETREADEIAYADFRDSILRDNGSYNYRSNAINSYTSSAGEVIEFRGVQVHKTSWGISAINGASQQRDMNQWPPANGDIITATESGLVTIRNPFLQRGLVLDMRDPLNPSRQEFDL</sequence>
<dbReference type="SUPFAM" id="SSF51101">
    <property type="entry name" value="Mannose-binding lectins"/>
    <property type="match status" value="1"/>
</dbReference>
<dbReference type="STRING" id="502025.Hoch_1348"/>
<dbReference type="CDD" id="cd09615">
    <property type="entry name" value="Jacalin_EEP"/>
    <property type="match status" value="1"/>
</dbReference>
<feature type="chain" id="PRO_5003010903" description="Jacalin-type lectin domain-containing protein" evidence="1">
    <location>
        <begin position="32"/>
        <end position="826"/>
    </location>
</feature>
<dbReference type="SMART" id="SM00915">
    <property type="entry name" value="Jacalin"/>
    <property type="match status" value="1"/>
</dbReference>
<name>D0LTK9_HALO1</name>
<dbReference type="Proteomes" id="UP000001880">
    <property type="component" value="Chromosome"/>
</dbReference>
<feature type="domain" description="Jacalin-type lectin" evidence="2">
    <location>
        <begin position="382"/>
        <end position="523"/>
    </location>
</feature>